<evidence type="ECO:0000313" key="3">
    <source>
        <dbReference type="Proteomes" id="UP000011185"/>
    </source>
</evidence>
<reference evidence="2 3" key="1">
    <citation type="journal article" date="2012" name="PLoS Pathog.">
        <title>The genome of the obligate intracellular parasite Trachipleistophora hominis: new insights into microsporidian genome dynamics and reductive evolution.</title>
        <authorList>
            <person name="Heinz E."/>
            <person name="Williams T.A."/>
            <person name="Nakjang S."/>
            <person name="Noel C.J."/>
            <person name="Swan D.C."/>
            <person name="Goldberg A.V."/>
            <person name="Harris S.R."/>
            <person name="Weinmaier T."/>
            <person name="Markert S."/>
            <person name="Becher D."/>
            <person name="Bernhardt J."/>
            <person name="Dagan T."/>
            <person name="Hacker C."/>
            <person name="Lucocq J.M."/>
            <person name="Schweder T."/>
            <person name="Rattei T."/>
            <person name="Hall N."/>
            <person name="Hirt R.P."/>
            <person name="Embley T.M."/>
        </authorList>
    </citation>
    <scope>NUCLEOTIDE SEQUENCE [LARGE SCALE GENOMIC DNA]</scope>
</reference>
<dbReference type="OrthoDB" id="10434083at2759"/>
<proteinExistence type="predicted"/>
<keyword evidence="3" id="KW-1185">Reference proteome</keyword>
<accession>L7JYT7</accession>
<protein>
    <submittedName>
        <fullName evidence="2">Uncharacterized protein</fullName>
    </submittedName>
</protein>
<feature type="compositionally biased region" description="Basic residues" evidence="1">
    <location>
        <begin position="303"/>
        <end position="330"/>
    </location>
</feature>
<dbReference type="Proteomes" id="UP000011185">
    <property type="component" value="Unassembled WGS sequence"/>
</dbReference>
<dbReference type="EMBL" id="JH993845">
    <property type="protein sequence ID" value="ELQ76485.1"/>
    <property type="molecule type" value="Genomic_DNA"/>
</dbReference>
<dbReference type="VEuPathDB" id="MicrosporidiaDB:THOM_0512"/>
<name>L7JYT7_TRAHO</name>
<dbReference type="HOGENOM" id="CLU_874927_0_0_1"/>
<feature type="region of interest" description="Disordered" evidence="1">
    <location>
        <begin position="1"/>
        <end position="27"/>
    </location>
</feature>
<dbReference type="InParanoid" id="L7JYT7"/>
<organism evidence="2 3">
    <name type="scientific">Trachipleistophora hominis</name>
    <name type="common">Microsporidian parasite</name>
    <dbReference type="NCBI Taxonomy" id="72359"/>
    <lineage>
        <taxon>Eukaryota</taxon>
        <taxon>Fungi</taxon>
        <taxon>Fungi incertae sedis</taxon>
        <taxon>Microsporidia</taxon>
        <taxon>Pleistophoridae</taxon>
        <taxon>Trachipleistophora</taxon>
    </lineage>
</organism>
<evidence type="ECO:0000313" key="2">
    <source>
        <dbReference type="EMBL" id="ELQ76485.1"/>
    </source>
</evidence>
<feature type="region of interest" description="Disordered" evidence="1">
    <location>
        <begin position="298"/>
        <end position="330"/>
    </location>
</feature>
<dbReference type="AlphaFoldDB" id="L7JYT7"/>
<sequence>MHRKTSANTDKPANSKGGAINTRADEESVRDMARRKLDLIIEEGVEGYERMMQLKLQREFEEMCRIGKGPHIPWSPSRTALESGHASTDSITECFSSCTEGMYTGADNAGEYDSMEAMGYEMDYLADPILGQAVPQKRCSSTCECYGTDSEVDAANERIRQGLKVDADLDALQDIGKEALADDCESAFADEAYGTGRPAEPVLEEKGAVDPFGGACGSAQLIESYEPALGQMGTHPIDPYGGCNTIQMLHYSASEWPIKGKGDPIIDTDFDRYKRDSLLYQEPDAHRWPWQIIEESSGPVNRLSRRTKPSEKRGKKSRKRRSRQRRMYGM</sequence>
<gene>
    <name evidence="2" type="ORF">THOM_0512</name>
</gene>
<dbReference type="OMA" id="MGYEMDY"/>
<evidence type="ECO:0000256" key="1">
    <source>
        <dbReference type="SAM" id="MobiDB-lite"/>
    </source>
</evidence>
<feature type="compositionally biased region" description="Polar residues" evidence="1">
    <location>
        <begin position="1"/>
        <end position="12"/>
    </location>
</feature>